<comment type="function">
    <text evidence="1">Acts as a defensive agent. Recognizes blood group fucosylated oligosaccharides including A, B, H and Lewis B-type antigens. Does not recognize Lewis A antigen and has low affinity for monovalent haptens.</text>
</comment>
<evidence type="ECO:0000259" key="9">
    <source>
        <dbReference type="PROSITE" id="PS50022"/>
    </source>
</evidence>
<dbReference type="EMBL" id="JAXOJX010000082">
    <property type="protein sequence ID" value="MDZ5460781.1"/>
    <property type="molecule type" value="Genomic_DNA"/>
</dbReference>
<organism evidence="10 11">
    <name type="scientific">Azohydromonas lata</name>
    <dbReference type="NCBI Taxonomy" id="45677"/>
    <lineage>
        <taxon>Bacteria</taxon>
        <taxon>Pseudomonadati</taxon>
        <taxon>Pseudomonadota</taxon>
        <taxon>Betaproteobacteria</taxon>
        <taxon>Burkholderiales</taxon>
        <taxon>Sphaerotilaceae</taxon>
        <taxon>Azohydromonas</taxon>
    </lineage>
</organism>
<feature type="signal peptide" evidence="8">
    <location>
        <begin position="1"/>
        <end position="32"/>
    </location>
</feature>
<dbReference type="Gene3D" id="2.60.120.260">
    <property type="entry name" value="Galactose-binding domain-like"/>
    <property type="match status" value="1"/>
</dbReference>
<evidence type="ECO:0000256" key="7">
    <source>
        <dbReference type="ARBA" id="ARBA00023157"/>
    </source>
</evidence>
<evidence type="ECO:0000313" key="10">
    <source>
        <dbReference type="EMBL" id="MDZ5460781.1"/>
    </source>
</evidence>
<dbReference type="PANTHER" id="PTHR45713:SF6">
    <property type="entry name" value="F5_8 TYPE C DOMAIN-CONTAINING PROTEIN"/>
    <property type="match status" value="1"/>
</dbReference>
<dbReference type="InterPro" id="IPR006585">
    <property type="entry name" value="FTP1"/>
</dbReference>
<keyword evidence="5" id="KW-0430">Lectin</keyword>
<keyword evidence="7" id="KW-1015">Disulfide bond</keyword>
<dbReference type="InterPro" id="IPR008979">
    <property type="entry name" value="Galactose-bd-like_sf"/>
</dbReference>
<keyword evidence="6" id="KW-0106">Calcium</keyword>
<evidence type="ECO:0000256" key="8">
    <source>
        <dbReference type="SAM" id="SignalP"/>
    </source>
</evidence>
<accession>A0ABU5IPE5</accession>
<keyword evidence="4" id="KW-0479">Metal-binding</keyword>
<comment type="subunit">
    <text evidence="3">Homotrimer.</text>
</comment>
<evidence type="ECO:0000256" key="4">
    <source>
        <dbReference type="ARBA" id="ARBA00022723"/>
    </source>
</evidence>
<dbReference type="InterPro" id="IPR051941">
    <property type="entry name" value="BG_Antigen-Binding_Lectin"/>
</dbReference>
<dbReference type="InterPro" id="IPR000421">
    <property type="entry name" value="FA58C"/>
</dbReference>
<dbReference type="Pfam" id="PF22633">
    <property type="entry name" value="F5_F8_type_C_2"/>
    <property type="match status" value="1"/>
</dbReference>
<comment type="caution">
    <text evidence="10">The sequence shown here is derived from an EMBL/GenBank/DDBJ whole genome shotgun (WGS) entry which is preliminary data.</text>
</comment>
<evidence type="ECO:0000256" key="5">
    <source>
        <dbReference type="ARBA" id="ARBA00022734"/>
    </source>
</evidence>
<evidence type="ECO:0000256" key="3">
    <source>
        <dbReference type="ARBA" id="ARBA00011233"/>
    </source>
</evidence>
<dbReference type="SMART" id="SM00607">
    <property type="entry name" value="FTP"/>
    <property type="match status" value="1"/>
</dbReference>
<comment type="similarity">
    <text evidence="2">Belongs to the fucolectin family.</text>
</comment>
<dbReference type="PANTHER" id="PTHR45713">
    <property type="entry name" value="FTP DOMAIN-CONTAINING PROTEIN"/>
    <property type="match status" value="1"/>
</dbReference>
<keyword evidence="8" id="KW-0732">Signal</keyword>
<keyword evidence="11" id="KW-1185">Reference proteome</keyword>
<dbReference type="PROSITE" id="PS50022">
    <property type="entry name" value="FA58C_3"/>
    <property type="match status" value="1"/>
</dbReference>
<proteinExistence type="inferred from homology"/>
<dbReference type="InterPro" id="IPR013424">
    <property type="entry name" value="Ice-binding_C"/>
</dbReference>
<feature type="domain" description="F5/8 type C" evidence="9">
    <location>
        <begin position="32"/>
        <end position="180"/>
    </location>
</feature>
<evidence type="ECO:0000313" key="11">
    <source>
        <dbReference type="Proteomes" id="UP001293718"/>
    </source>
</evidence>
<evidence type="ECO:0000256" key="6">
    <source>
        <dbReference type="ARBA" id="ARBA00022837"/>
    </source>
</evidence>
<dbReference type="Pfam" id="PF07589">
    <property type="entry name" value="PEP-CTERM"/>
    <property type="match status" value="1"/>
</dbReference>
<dbReference type="NCBIfam" id="TIGR02595">
    <property type="entry name" value="PEP_CTERM"/>
    <property type="match status" value="1"/>
</dbReference>
<feature type="chain" id="PRO_5047298563" evidence="8">
    <location>
        <begin position="33"/>
        <end position="212"/>
    </location>
</feature>
<evidence type="ECO:0000256" key="2">
    <source>
        <dbReference type="ARBA" id="ARBA00010147"/>
    </source>
</evidence>
<dbReference type="RefSeq" id="WP_322468121.1">
    <property type="nucleotide sequence ID" value="NZ_JAXOJX010000082.1"/>
</dbReference>
<reference evidence="10 11" key="1">
    <citation type="submission" date="2023-11" db="EMBL/GenBank/DDBJ databases">
        <title>Draft genome of Azohydromonas lata strain H1 (DSM1123), a polyhydroxyalkanoate producer.</title>
        <authorList>
            <person name="Traversa D."/>
            <person name="D'Addabbo P."/>
            <person name="Pazzani C."/>
            <person name="Manzari C."/>
            <person name="Chiara M."/>
            <person name="Scrascia M."/>
        </authorList>
    </citation>
    <scope>NUCLEOTIDE SEQUENCE [LARGE SCALE GENOMIC DNA]</scope>
    <source>
        <strain evidence="10 11">H1</strain>
    </source>
</reference>
<name>A0ABU5IPE5_9BURK</name>
<sequence>MENTKHHFQALKTLACAAATAALALFAVAAQAAPVNLALASNGSEATQSSTYNTRHDGMVPNAGQAIDGNTDGDWYGVSTITHTQLESQPWWQVSLGAGAALIKEIDIWNRTDCCSNRLNDFNVTVLRGGNVVWQSLNNSWLSALPEAIFDIPSVIGDTVRISLNRTDYLSLAEVQVWGTTASAVPEPGSLALVGLGLGAVGLSRRRGNRPA</sequence>
<dbReference type="SUPFAM" id="SSF49785">
    <property type="entry name" value="Galactose-binding domain-like"/>
    <property type="match status" value="1"/>
</dbReference>
<gene>
    <name evidence="10" type="ORF">SM757_29820</name>
</gene>
<dbReference type="Proteomes" id="UP001293718">
    <property type="component" value="Unassembled WGS sequence"/>
</dbReference>
<protein>
    <submittedName>
        <fullName evidence="10">Discoidin domain-containing protein</fullName>
    </submittedName>
</protein>
<evidence type="ECO:0000256" key="1">
    <source>
        <dbReference type="ARBA" id="ARBA00002219"/>
    </source>
</evidence>